<evidence type="ECO:0000256" key="4">
    <source>
        <dbReference type="SAM" id="Coils"/>
    </source>
</evidence>
<dbReference type="InterPro" id="IPR050437">
    <property type="entry name" value="Ribos_protein_bS1-like"/>
</dbReference>
<dbReference type="eggNOG" id="COG0539">
    <property type="taxonomic scope" value="Bacteria"/>
</dbReference>
<feature type="domain" description="S1 motif" evidence="6">
    <location>
        <begin position="214"/>
        <end position="278"/>
    </location>
</feature>
<feature type="region of interest" description="Disordered" evidence="5">
    <location>
        <begin position="1"/>
        <end position="104"/>
    </location>
</feature>
<feature type="coiled-coil region" evidence="4">
    <location>
        <begin position="370"/>
        <end position="397"/>
    </location>
</feature>
<evidence type="ECO:0000313" key="7">
    <source>
        <dbReference type="EMBL" id="ERN41141.1"/>
    </source>
</evidence>
<keyword evidence="4" id="KW-0175">Coiled coil</keyword>
<feature type="domain" description="S1 motif" evidence="6">
    <location>
        <begin position="127"/>
        <end position="196"/>
    </location>
</feature>
<dbReference type="InterPro" id="IPR012340">
    <property type="entry name" value="NA-bd_OB-fold"/>
</dbReference>
<name>U5DHN5_9CHRO</name>
<dbReference type="RefSeq" id="WP_022607603.1">
    <property type="nucleotide sequence ID" value="NZ_ASSJ01000055.1"/>
</dbReference>
<dbReference type="SUPFAM" id="SSF50249">
    <property type="entry name" value="Nucleic acid-binding proteins"/>
    <property type="match status" value="3"/>
</dbReference>
<evidence type="ECO:0000259" key="6">
    <source>
        <dbReference type="PROSITE" id="PS50126"/>
    </source>
</evidence>
<dbReference type="AlphaFoldDB" id="U5DHN5"/>
<feature type="compositionally biased region" description="Low complexity" evidence="5">
    <location>
        <begin position="1"/>
        <end position="13"/>
    </location>
</feature>
<dbReference type="Gene3D" id="2.40.50.140">
    <property type="entry name" value="Nucleic acid-binding proteins"/>
    <property type="match status" value="3"/>
</dbReference>
<organism evidence="7 8">
    <name type="scientific">Rubidibacter lacunae KORDI 51-2</name>
    <dbReference type="NCBI Taxonomy" id="582515"/>
    <lineage>
        <taxon>Bacteria</taxon>
        <taxon>Bacillati</taxon>
        <taxon>Cyanobacteriota</taxon>
        <taxon>Cyanophyceae</taxon>
        <taxon>Oscillatoriophycideae</taxon>
        <taxon>Chroococcales</taxon>
        <taxon>Aphanothecaceae</taxon>
        <taxon>Rubidibacter</taxon>
    </lineage>
</organism>
<protein>
    <submittedName>
        <fullName evidence="7">Ribosomal protein S1</fullName>
    </submittedName>
</protein>
<sequence>MTSESPAPESSAPKIRLIKVKPRTTEVPDATAPEATPAATSGKAPEGAASQPAEVVPTTTPASQSEVIKAVVTEVASDRVEAPQATPSKSSGTKSKKTRKPGPEAAAFSMEDFEAALADYDYQSSKGQVVSGKVFEYDAEGAYVDIGGKSPGIIPPREAAIVTFAELSEVLPLGEVVECVVIGDQDAEGRVKLSRKQLLIREAWEALVEQKEAGKLVDLVINGVNRGGVTGEINGLRGFVPRSHLIGGQKMEELIGQTIEAAIVEVDPDRKKLVLSQREAARASIASKLVPGSLIEGTVVNLKPYGVFVDLGGITGLLHVKQMSGKRVDALSSVVQLNQPIKVVIKEIDEWEGRISLSTRELESYPGELLEKFENVMANAEERIEKYAEQQATAEKKPPPRKRSE</sequence>
<evidence type="ECO:0000256" key="2">
    <source>
        <dbReference type="ARBA" id="ARBA00022980"/>
    </source>
</evidence>
<dbReference type="STRING" id="582515.KR51_00024050"/>
<evidence type="ECO:0000256" key="1">
    <source>
        <dbReference type="ARBA" id="ARBA00006767"/>
    </source>
</evidence>
<dbReference type="InParanoid" id="U5DHN5"/>
<dbReference type="GO" id="GO:0006412">
    <property type="term" value="P:translation"/>
    <property type="evidence" value="ECO:0007669"/>
    <property type="project" value="TreeGrafter"/>
</dbReference>
<dbReference type="EMBL" id="ASSJ01000055">
    <property type="protein sequence ID" value="ERN41141.1"/>
    <property type="molecule type" value="Genomic_DNA"/>
</dbReference>
<dbReference type="GO" id="GO:0003735">
    <property type="term" value="F:structural constituent of ribosome"/>
    <property type="evidence" value="ECO:0007669"/>
    <property type="project" value="TreeGrafter"/>
</dbReference>
<accession>U5DHN5</accession>
<feature type="compositionally biased region" description="Polar residues" evidence="5">
    <location>
        <begin position="57"/>
        <end position="66"/>
    </location>
</feature>
<dbReference type="PANTHER" id="PTHR10724:SF7">
    <property type="entry name" value="SMALL RIBOSOMAL SUBUNIT PROTEIN BS1C"/>
    <property type="match status" value="1"/>
</dbReference>
<keyword evidence="3" id="KW-0687">Ribonucleoprotein</keyword>
<evidence type="ECO:0000256" key="5">
    <source>
        <dbReference type="SAM" id="MobiDB-lite"/>
    </source>
</evidence>
<dbReference type="SMART" id="SM00316">
    <property type="entry name" value="S1"/>
    <property type="match status" value="3"/>
</dbReference>
<comment type="similarity">
    <text evidence="1">Belongs to the bacterial ribosomal protein bS1 family.</text>
</comment>
<dbReference type="Pfam" id="PF00575">
    <property type="entry name" value="S1"/>
    <property type="match status" value="3"/>
</dbReference>
<dbReference type="FunCoup" id="U5DHN5">
    <property type="interactions" value="538"/>
</dbReference>
<dbReference type="PANTHER" id="PTHR10724">
    <property type="entry name" value="30S RIBOSOMAL PROTEIN S1"/>
    <property type="match status" value="1"/>
</dbReference>
<dbReference type="CDD" id="cd04465">
    <property type="entry name" value="S1_RPS1_repeat_ec2_hs2"/>
    <property type="match status" value="1"/>
</dbReference>
<dbReference type="PATRIC" id="fig|582515.4.peg.2712"/>
<dbReference type="GO" id="GO:0005840">
    <property type="term" value="C:ribosome"/>
    <property type="evidence" value="ECO:0007669"/>
    <property type="project" value="UniProtKB-KW"/>
</dbReference>
<gene>
    <name evidence="7" type="ORF">KR51_00024050</name>
</gene>
<reference evidence="7 8" key="1">
    <citation type="submission" date="2013-05" db="EMBL/GenBank/DDBJ databases">
        <title>Draft genome sequence of Rubidibacter lacunae KORDI 51-2.</title>
        <authorList>
            <person name="Choi D.H."/>
            <person name="Noh J.H."/>
            <person name="Kwon K.-K."/>
            <person name="Lee J.-H."/>
            <person name="Ryu J.-Y."/>
        </authorList>
    </citation>
    <scope>NUCLEOTIDE SEQUENCE [LARGE SCALE GENOMIC DNA]</scope>
    <source>
        <strain evidence="7 8">KORDI 51-2</strain>
    </source>
</reference>
<feature type="compositionally biased region" description="Low complexity" evidence="5">
    <location>
        <begin position="25"/>
        <end position="40"/>
    </location>
</feature>
<dbReference type="CDD" id="cd05687">
    <property type="entry name" value="S1_RPS1_repeat_ec1_hs1"/>
    <property type="match status" value="1"/>
</dbReference>
<dbReference type="PRINTS" id="PR00681">
    <property type="entry name" value="RIBOSOMALS1"/>
</dbReference>
<evidence type="ECO:0000256" key="3">
    <source>
        <dbReference type="ARBA" id="ARBA00023274"/>
    </source>
</evidence>
<evidence type="ECO:0000313" key="8">
    <source>
        <dbReference type="Proteomes" id="UP000016960"/>
    </source>
</evidence>
<dbReference type="PROSITE" id="PS50126">
    <property type="entry name" value="S1"/>
    <property type="match status" value="3"/>
</dbReference>
<proteinExistence type="inferred from homology"/>
<dbReference type="InterPro" id="IPR035104">
    <property type="entry name" value="Ribosomal_protein_S1-like"/>
</dbReference>
<dbReference type="InterPro" id="IPR003029">
    <property type="entry name" value="S1_domain"/>
</dbReference>
<keyword evidence="2 7" id="KW-0689">Ribosomal protein</keyword>
<dbReference type="GO" id="GO:1990904">
    <property type="term" value="C:ribonucleoprotein complex"/>
    <property type="evidence" value="ECO:0007669"/>
    <property type="project" value="UniProtKB-KW"/>
</dbReference>
<feature type="domain" description="S1 motif" evidence="6">
    <location>
        <begin position="292"/>
        <end position="360"/>
    </location>
</feature>
<comment type="caution">
    <text evidence="7">The sequence shown here is derived from an EMBL/GenBank/DDBJ whole genome shotgun (WGS) entry which is preliminary data.</text>
</comment>
<keyword evidence="8" id="KW-1185">Reference proteome</keyword>
<dbReference type="Proteomes" id="UP000016960">
    <property type="component" value="Unassembled WGS sequence"/>
</dbReference>
<dbReference type="GO" id="GO:0003729">
    <property type="term" value="F:mRNA binding"/>
    <property type="evidence" value="ECO:0007669"/>
    <property type="project" value="TreeGrafter"/>
</dbReference>